<sequence length="199" mass="22437">MASKVIDFYIDFTSPFTYLCNLKLPDLAARYGYQLNYHPIDIPTAKLAAGNYGPSNRQVPAKIRALMQDLNRWAAHYGVPFTFPKGLNAWRMNIGTFYAIEKGKARHYVDEAYRLVWADGVDPNDDAVLRGLAKTVGLDADAFMAYVSSREGEKAYEASRVAAHARGVYGVPIMMVDDQIWWGNDRLMFVEEYLKAHAA</sequence>
<reference evidence="5" key="1">
    <citation type="submission" date="2016-03" db="EMBL/GenBank/DDBJ databases">
        <title>Complete genome sequence of Solimmundus cernigliae, representing a novel lineage of polycyclic aromatic hydrocarbon degraders within the Gammaproteobacteria.</title>
        <authorList>
            <person name="Singleton D.R."/>
            <person name="Dickey A.N."/>
            <person name="Scholl E.H."/>
            <person name="Wright F.A."/>
            <person name="Aitken M.D."/>
        </authorList>
    </citation>
    <scope>NUCLEOTIDE SEQUENCE [LARGE SCALE GENOMIC DNA]</scope>
    <source>
        <strain evidence="5">TR3.2</strain>
    </source>
</reference>
<dbReference type="GO" id="GO:0006749">
    <property type="term" value="P:glutathione metabolic process"/>
    <property type="evidence" value="ECO:0007669"/>
    <property type="project" value="TreeGrafter"/>
</dbReference>
<feature type="domain" description="DSBA-like thioredoxin" evidence="3">
    <location>
        <begin position="5"/>
        <end position="195"/>
    </location>
</feature>
<dbReference type="InterPro" id="IPR051924">
    <property type="entry name" value="GST_Kappa/NadH"/>
</dbReference>
<dbReference type="AlphaFoldDB" id="A0A1B1YVA9"/>
<dbReference type="GO" id="GO:0018845">
    <property type="term" value="F:2-hydroxychromene-2-carboxylate isomerase activity"/>
    <property type="evidence" value="ECO:0007669"/>
    <property type="project" value="UniProtKB-UniRule"/>
</dbReference>
<evidence type="ECO:0000259" key="3">
    <source>
        <dbReference type="Pfam" id="PF01323"/>
    </source>
</evidence>
<dbReference type="SUPFAM" id="SSF52833">
    <property type="entry name" value="Thioredoxin-like"/>
    <property type="match status" value="1"/>
</dbReference>
<protein>
    <recommendedName>
        <fullName evidence="1">2-hydroxychromene-2-carboxylate isomerase</fullName>
        <ecNumber evidence="1">5.99.1.4</ecNumber>
    </recommendedName>
</protein>
<name>A0A1B1YVA9_9GAMM</name>
<accession>A0A1B1YVA9</accession>
<dbReference type="GO" id="GO:1901170">
    <property type="term" value="P:naphthalene catabolic process"/>
    <property type="evidence" value="ECO:0007669"/>
    <property type="project" value="InterPro"/>
</dbReference>
<dbReference type="OrthoDB" id="5244108at2"/>
<dbReference type="GO" id="GO:0004364">
    <property type="term" value="F:glutathione transferase activity"/>
    <property type="evidence" value="ECO:0007669"/>
    <property type="project" value="TreeGrafter"/>
</dbReference>
<dbReference type="Proteomes" id="UP000092952">
    <property type="component" value="Chromosome"/>
</dbReference>
<evidence type="ECO:0000256" key="1">
    <source>
        <dbReference type="PIRNR" id="PIRNR006386"/>
    </source>
</evidence>
<dbReference type="PANTHER" id="PTHR42943">
    <property type="entry name" value="GLUTATHIONE S-TRANSFERASE KAPPA"/>
    <property type="match status" value="1"/>
</dbReference>
<dbReference type="RefSeq" id="WP_068805492.1">
    <property type="nucleotide sequence ID" value="NZ_CP014671.1"/>
</dbReference>
<proteinExistence type="inferred from homology"/>
<dbReference type="InterPro" id="IPR044087">
    <property type="entry name" value="NahD-like"/>
</dbReference>
<dbReference type="CDD" id="cd03022">
    <property type="entry name" value="DsbA_HCCA_Iso"/>
    <property type="match status" value="1"/>
</dbReference>
<evidence type="ECO:0000313" key="4">
    <source>
        <dbReference type="EMBL" id="ANX04712.1"/>
    </source>
</evidence>
<keyword evidence="1" id="KW-0413">Isomerase</keyword>
<dbReference type="GO" id="GO:0004602">
    <property type="term" value="F:glutathione peroxidase activity"/>
    <property type="evidence" value="ECO:0007669"/>
    <property type="project" value="TreeGrafter"/>
</dbReference>
<comment type="catalytic activity">
    <reaction evidence="1">
        <text>2-hydroxychromene-2-carboxylate = (3E)-4-(2-hydroxyphenyl)-2-oxobut-3-enoate</text>
        <dbReference type="Rhea" id="RHEA:27401"/>
        <dbReference type="ChEBI" id="CHEBI:59350"/>
        <dbReference type="ChEBI" id="CHEBI:59353"/>
        <dbReference type="EC" id="5.99.1.4"/>
    </reaction>
</comment>
<comment type="similarity">
    <text evidence="1">Belongs to the GST superfamily. NadH family.</text>
</comment>
<gene>
    <name evidence="4" type="ORF">PG2T_11410</name>
</gene>
<dbReference type="EMBL" id="CP014671">
    <property type="protein sequence ID" value="ANX04712.1"/>
    <property type="molecule type" value="Genomic_DNA"/>
</dbReference>
<dbReference type="InParanoid" id="A0A1B1YVA9"/>
<dbReference type="EC" id="5.99.1.4" evidence="1"/>
<dbReference type="InterPro" id="IPR001853">
    <property type="entry name" value="DSBA-like_thioredoxin_dom"/>
</dbReference>
<dbReference type="Gene3D" id="3.40.30.10">
    <property type="entry name" value="Glutaredoxin"/>
    <property type="match status" value="1"/>
</dbReference>
<dbReference type="Pfam" id="PF01323">
    <property type="entry name" value="DSBA"/>
    <property type="match status" value="1"/>
</dbReference>
<dbReference type="InterPro" id="IPR036249">
    <property type="entry name" value="Thioredoxin-like_sf"/>
</dbReference>
<evidence type="ECO:0000256" key="2">
    <source>
        <dbReference type="PIRSR" id="PIRSR006386-1"/>
    </source>
</evidence>
<evidence type="ECO:0000313" key="5">
    <source>
        <dbReference type="Proteomes" id="UP000092952"/>
    </source>
</evidence>
<dbReference type="KEGG" id="gbi:PG2T_11410"/>
<dbReference type="STRING" id="1810504.PG2T_11410"/>
<organism evidence="4 5">
    <name type="scientific">Immundisolibacter cernigliae</name>
    <dbReference type="NCBI Taxonomy" id="1810504"/>
    <lineage>
        <taxon>Bacteria</taxon>
        <taxon>Pseudomonadati</taxon>
        <taxon>Pseudomonadota</taxon>
        <taxon>Gammaproteobacteria</taxon>
        <taxon>Immundisolibacterales</taxon>
        <taxon>Immundisolibacteraceae</taxon>
        <taxon>Immundisolibacter</taxon>
    </lineage>
</organism>
<dbReference type="InterPro" id="IPR014440">
    <property type="entry name" value="HCCAis_GSTk"/>
</dbReference>
<feature type="active site" description="Nucleophile" evidence="2">
    <location>
        <position position="14"/>
    </location>
</feature>
<dbReference type="PIRSF" id="PIRSF006386">
    <property type="entry name" value="HCCAis_GSTk"/>
    <property type="match status" value="1"/>
</dbReference>
<keyword evidence="5" id="KW-1185">Reference proteome</keyword>
<dbReference type="PANTHER" id="PTHR42943:SF2">
    <property type="entry name" value="GLUTATHIONE S-TRANSFERASE KAPPA 1"/>
    <property type="match status" value="1"/>
</dbReference>